<dbReference type="AlphaFoldDB" id="A0ABD0L451"/>
<accession>A0ABD0L451</accession>
<keyword evidence="1" id="KW-0812">Transmembrane</keyword>
<organism evidence="2 3">
    <name type="scientific">Batillaria attramentaria</name>
    <dbReference type="NCBI Taxonomy" id="370345"/>
    <lineage>
        <taxon>Eukaryota</taxon>
        <taxon>Metazoa</taxon>
        <taxon>Spiralia</taxon>
        <taxon>Lophotrochozoa</taxon>
        <taxon>Mollusca</taxon>
        <taxon>Gastropoda</taxon>
        <taxon>Caenogastropoda</taxon>
        <taxon>Sorbeoconcha</taxon>
        <taxon>Cerithioidea</taxon>
        <taxon>Batillariidae</taxon>
        <taxon>Batillaria</taxon>
    </lineage>
</organism>
<evidence type="ECO:0000256" key="1">
    <source>
        <dbReference type="SAM" id="Phobius"/>
    </source>
</evidence>
<reference evidence="2 3" key="1">
    <citation type="journal article" date="2023" name="Sci. Data">
        <title>Genome assembly of the Korean intertidal mud-creeper Batillaria attramentaria.</title>
        <authorList>
            <person name="Patra A.K."/>
            <person name="Ho P.T."/>
            <person name="Jun S."/>
            <person name="Lee S.J."/>
            <person name="Kim Y."/>
            <person name="Won Y.J."/>
        </authorList>
    </citation>
    <scope>NUCLEOTIDE SEQUENCE [LARGE SCALE GENOMIC DNA]</scope>
    <source>
        <strain evidence="2">Wonlab-2016</strain>
    </source>
</reference>
<evidence type="ECO:0000313" key="3">
    <source>
        <dbReference type="Proteomes" id="UP001519460"/>
    </source>
</evidence>
<proteinExistence type="predicted"/>
<dbReference type="Proteomes" id="UP001519460">
    <property type="component" value="Unassembled WGS sequence"/>
</dbReference>
<keyword evidence="3" id="KW-1185">Reference proteome</keyword>
<sequence>MLKRCVQGIADLMSGNLGYLPRGKKSDKARPPIKHIFLFPFPLIPLALVIGFLDVRKLSDALKLNESFQPFISTLSSFFCTMKNCNSSSTRLHDHWKAEYSAGANKH</sequence>
<keyword evidence="1" id="KW-0472">Membrane</keyword>
<gene>
    <name evidence="2" type="ORF">BaRGS_00014595</name>
</gene>
<protein>
    <submittedName>
        <fullName evidence="2">Uncharacterized protein</fullName>
    </submittedName>
</protein>
<feature type="transmembrane region" description="Helical" evidence="1">
    <location>
        <begin position="36"/>
        <end position="55"/>
    </location>
</feature>
<name>A0ABD0L451_9CAEN</name>
<keyword evidence="1" id="KW-1133">Transmembrane helix</keyword>
<dbReference type="EMBL" id="JACVVK020000086">
    <property type="protein sequence ID" value="KAK7494122.1"/>
    <property type="molecule type" value="Genomic_DNA"/>
</dbReference>
<evidence type="ECO:0000313" key="2">
    <source>
        <dbReference type="EMBL" id="KAK7494122.1"/>
    </source>
</evidence>
<comment type="caution">
    <text evidence="2">The sequence shown here is derived from an EMBL/GenBank/DDBJ whole genome shotgun (WGS) entry which is preliminary data.</text>
</comment>